<dbReference type="CDD" id="cd09022">
    <property type="entry name" value="Aldose_epim_Ec_YihR"/>
    <property type="match status" value="1"/>
</dbReference>
<sequence>MVLNWRVTTIAPTGAQHTIEADGFRAVVTEVGAGLRSLTHEGRPLIVGYPEDQPPVGSAGLPLLPWPNRVEDGRYEFDGQERQLALTEPKYGNAAHGFTRSFPWQVVSGHAGSVTLRLRLFPQIGYPHVLDFTISYTLDATGLEVETTALNAGGTTAPYGLGAHPYLTLGRPLDEAVLELPAGQWLAVNDRKIPVGRREVEGGPYDFRTARPIGDLALDTAFTGLARGADGLVRVRLATGDGTRGVELWAGEGIGWLQLFTGDTLAGDYRRKGLAVEPMTCPPNAFRTGEDLIRLAPGERVTHRWGISPL</sequence>
<dbReference type="InterPro" id="IPR011013">
    <property type="entry name" value="Gal_mutarotase_sf_dom"/>
</dbReference>
<keyword evidence="2" id="KW-1185">Reference proteome</keyword>
<dbReference type="InterPro" id="IPR014718">
    <property type="entry name" value="GH-type_carb-bd"/>
</dbReference>
<evidence type="ECO:0000313" key="2">
    <source>
        <dbReference type="Proteomes" id="UP001500888"/>
    </source>
</evidence>
<dbReference type="InterPro" id="IPR037480">
    <property type="entry name" value="YihR-like"/>
</dbReference>
<dbReference type="Gene3D" id="2.70.98.10">
    <property type="match status" value="1"/>
</dbReference>
<gene>
    <name evidence="1" type="ORF">GCM10022226_12430</name>
</gene>
<dbReference type="Proteomes" id="UP001500888">
    <property type="component" value="Unassembled WGS sequence"/>
</dbReference>
<organism evidence="1 2">
    <name type="scientific">Sphaerisporangium flaviroseum</name>
    <dbReference type="NCBI Taxonomy" id="509199"/>
    <lineage>
        <taxon>Bacteria</taxon>
        <taxon>Bacillati</taxon>
        <taxon>Actinomycetota</taxon>
        <taxon>Actinomycetes</taxon>
        <taxon>Streptosporangiales</taxon>
        <taxon>Streptosporangiaceae</taxon>
        <taxon>Sphaerisporangium</taxon>
    </lineage>
</organism>
<accession>A0ABP7HK99</accession>
<dbReference type="SUPFAM" id="SSF74650">
    <property type="entry name" value="Galactose mutarotase-like"/>
    <property type="match status" value="1"/>
</dbReference>
<evidence type="ECO:0000313" key="1">
    <source>
        <dbReference type="EMBL" id="GAA3794583.1"/>
    </source>
</evidence>
<dbReference type="Pfam" id="PF01263">
    <property type="entry name" value="Aldose_epim"/>
    <property type="match status" value="1"/>
</dbReference>
<dbReference type="PANTHER" id="PTHR10091:SF0">
    <property type="entry name" value="GALACTOSE MUTAROTASE"/>
    <property type="match status" value="1"/>
</dbReference>
<dbReference type="EMBL" id="BAAAZR010000001">
    <property type="protein sequence ID" value="GAA3794583.1"/>
    <property type="molecule type" value="Genomic_DNA"/>
</dbReference>
<reference evidence="2" key="1">
    <citation type="journal article" date="2019" name="Int. J. Syst. Evol. Microbiol.">
        <title>The Global Catalogue of Microorganisms (GCM) 10K type strain sequencing project: providing services to taxonomists for standard genome sequencing and annotation.</title>
        <authorList>
            <consortium name="The Broad Institute Genomics Platform"/>
            <consortium name="The Broad Institute Genome Sequencing Center for Infectious Disease"/>
            <person name="Wu L."/>
            <person name="Ma J."/>
        </authorList>
    </citation>
    <scope>NUCLEOTIDE SEQUENCE [LARGE SCALE GENOMIC DNA]</scope>
    <source>
        <strain evidence="2">JCM 16908</strain>
    </source>
</reference>
<name>A0ABP7HK99_9ACTN</name>
<dbReference type="InterPro" id="IPR008183">
    <property type="entry name" value="Aldose_1/G6P_1-epimerase"/>
</dbReference>
<dbReference type="PANTHER" id="PTHR10091">
    <property type="entry name" value="ALDOSE-1-EPIMERASE"/>
    <property type="match status" value="1"/>
</dbReference>
<protein>
    <submittedName>
        <fullName evidence="1">Aldose 1-epimerase family protein</fullName>
    </submittedName>
</protein>
<proteinExistence type="predicted"/>
<comment type="caution">
    <text evidence="1">The sequence shown here is derived from an EMBL/GenBank/DDBJ whole genome shotgun (WGS) entry which is preliminary data.</text>
</comment>